<dbReference type="AlphaFoldDB" id="A0AAN9VKI9"/>
<evidence type="ECO:0000313" key="4">
    <source>
        <dbReference type="EMBL" id="KAK7865583.1"/>
    </source>
</evidence>
<gene>
    <name evidence="4" type="ORF">R5R35_010114</name>
</gene>
<keyword evidence="5" id="KW-1185">Reference proteome</keyword>
<sequence>MAGRYIRTIEESQVVINHAKIDESDLKSITQPLYFSEHADEFEKYKFIEIDPTLLNVLQEGEKLKFCGLKDENAVLCTRNKTYEVKEAETSNSLLLLSSLKWSDEVDEADTRTLEEREVCGIFHKYFELRPCLPQLHKLRSLLKEHPYSGPEHEDEDVNQTTGYSFEGLLARVQASEEELQLALSEETACCINGKWRMLDPKYQLRVLSLILGVVEENSWTFDAVVKDEVCQALSEIVPAEILIQCFSWYTEPVGETDSNGAALYRIIEAKVCRFMGEMILATVEGLTLENFITAWQNSIPEGMKLQTSYMDGLMLVKKVNDKEIVQYFPESDLPINISERFSVLFEIREKWTYDEIYPFIARFASGNMNVGALLTKFARSSKSNGIKCYTSKHGR</sequence>
<dbReference type="PANTHER" id="PTHR13395">
    <property type="entry name" value="SISTER CHROMATID COHESION PROTEIN DCC1-RELATED"/>
    <property type="match status" value="1"/>
</dbReference>
<dbReference type="InterPro" id="IPR019128">
    <property type="entry name" value="Dcc1"/>
</dbReference>
<dbReference type="EMBL" id="JAZDUA010000172">
    <property type="protein sequence ID" value="KAK7865583.1"/>
    <property type="molecule type" value="Genomic_DNA"/>
</dbReference>
<dbReference type="GO" id="GO:0000775">
    <property type="term" value="C:chromosome, centromeric region"/>
    <property type="evidence" value="ECO:0007669"/>
    <property type="project" value="TreeGrafter"/>
</dbReference>
<comment type="caution">
    <text evidence="4">The sequence shown here is derived from an EMBL/GenBank/DDBJ whole genome shotgun (WGS) entry which is preliminary data.</text>
</comment>
<evidence type="ECO:0000256" key="1">
    <source>
        <dbReference type="ARBA" id="ARBA00007017"/>
    </source>
</evidence>
<dbReference type="GO" id="GO:0000785">
    <property type="term" value="C:chromatin"/>
    <property type="evidence" value="ECO:0007669"/>
    <property type="project" value="TreeGrafter"/>
</dbReference>
<organism evidence="4 5">
    <name type="scientific">Gryllus longicercus</name>
    <dbReference type="NCBI Taxonomy" id="2509291"/>
    <lineage>
        <taxon>Eukaryota</taxon>
        <taxon>Metazoa</taxon>
        <taxon>Ecdysozoa</taxon>
        <taxon>Arthropoda</taxon>
        <taxon>Hexapoda</taxon>
        <taxon>Insecta</taxon>
        <taxon>Pterygota</taxon>
        <taxon>Neoptera</taxon>
        <taxon>Polyneoptera</taxon>
        <taxon>Orthoptera</taxon>
        <taxon>Ensifera</taxon>
        <taxon>Gryllidea</taxon>
        <taxon>Grylloidea</taxon>
        <taxon>Gryllidae</taxon>
        <taxon>Gryllinae</taxon>
        <taxon>Gryllus</taxon>
    </lineage>
</organism>
<protein>
    <recommendedName>
        <fullName evidence="2">Sister chromatid cohesion protein DCC1</fullName>
    </recommendedName>
</protein>
<dbReference type="PANTHER" id="PTHR13395:SF6">
    <property type="entry name" value="SISTER CHROMATID COHESION PROTEIN DCC1"/>
    <property type="match status" value="1"/>
</dbReference>
<dbReference type="Proteomes" id="UP001378592">
    <property type="component" value="Unassembled WGS sequence"/>
</dbReference>
<dbReference type="GO" id="GO:0006260">
    <property type="term" value="P:DNA replication"/>
    <property type="evidence" value="ECO:0007669"/>
    <property type="project" value="UniProtKB-KW"/>
</dbReference>
<accession>A0AAN9VKI9</accession>
<dbReference type="GO" id="GO:0034088">
    <property type="term" value="P:maintenance of mitotic sister chromatid cohesion"/>
    <property type="evidence" value="ECO:0007669"/>
    <property type="project" value="TreeGrafter"/>
</dbReference>
<reference evidence="4 5" key="1">
    <citation type="submission" date="2024-03" db="EMBL/GenBank/DDBJ databases">
        <title>The genome assembly and annotation of the cricket Gryllus longicercus Weissman &amp; Gray.</title>
        <authorList>
            <person name="Szrajer S."/>
            <person name="Gray D."/>
            <person name="Ylla G."/>
        </authorList>
    </citation>
    <scope>NUCLEOTIDE SEQUENCE [LARGE SCALE GENOMIC DNA]</scope>
    <source>
        <strain evidence="4">DAG 2021-001</strain>
        <tissue evidence="4">Whole body minus gut</tissue>
    </source>
</reference>
<dbReference type="Pfam" id="PF09724">
    <property type="entry name" value="Dcc1"/>
    <property type="match status" value="1"/>
</dbReference>
<evidence type="ECO:0000256" key="3">
    <source>
        <dbReference type="ARBA" id="ARBA00022705"/>
    </source>
</evidence>
<evidence type="ECO:0000313" key="5">
    <source>
        <dbReference type="Proteomes" id="UP001378592"/>
    </source>
</evidence>
<proteinExistence type="inferred from homology"/>
<comment type="similarity">
    <text evidence="1">Belongs to the DCC1 family.</text>
</comment>
<evidence type="ECO:0000256" key="2">
    <source>
        <dbReference type="ARBA" id="ARBA00017682"/>
    </source>
</evidence>
<dbReference type="GO" id="GO:0031390">
    <property type="term" value="C:Ctf18 RFC-like complex"/>
    <property type="evidence" value="ECO:0007669"/>
    <property type="project" value="InterPro"/>
</dbReference>
<name>A0AAN9VKI9_9ORTH</name>
<keyword evidence="3" id="KW-0235">DNA replication</keyword>